<sequence length="70" mass="8265">MDEVVRNIFLGNLLAATNEKLLREIGIKYIIRVLDDEKVELLPGFIYFISKLRTLKQKILQNIYLKPYIL</sequence>
<dbReference type="Proteomes" id="UP001162131">
    <property type="component" value="Unassembled WGS sequence"/>
</dbReference>
<dbReference type="AlphaFoldDB" id="A0AAU9KB20"/>
<name>A0AAU9KB20_9CILI</name>
<protein>
    <submittedName>
        <fullName evidence="1">Uncharacterized protein</fullName>
    </submittedName>
</protein>
<proteinExistence type="predicted"/>
<evidence type="ECO:0000313" key="2">
    <source>
        <dbReference type="Proteomes" id="UP001162131"/>
    </source>
</evidence>
<dbReference type="EMBL" id="CAJZBQ010000058">
    <property type="protein sequence ID" value="CAG9334650.1"/>
    <property type="molecule type" value="Genomic_DNA"/>
</dbReference>
<keyword evidence="2" id="KW-1185">Reference proteome</keyword>
<reference evidence="1" key="1">
    <citation type="submission" date="2021-09" db="EMBL/GenBank/DDBJ databases">
        <authorList>
            <consortium name="AG Swart"/>
            <person name="Singh M."/>
            <person name="Singh A."/>
            <person name="Seah K."/>
            <person name="Emmerich C."/>
        </authorList>
    </citation>
    <scope>NUCLEOTIDE SEQUENCE</scope>
    <source>
        <strain evidence="1">ATCC30299</strain>
    </source>
</reference>
<dbReference type="InterPro" id="IPR029021">
    <property type="entry name" value="Prot-tyrosine_phosphatase-like"/>
</dbReference>
<organism evidence="1 2">
    <name type="scientific">Blepharisma stoltei</name>
    <dbReference type="NCBI Taxonomy" id="1481888"/>
    <lineage>
        <taxon>Eukaryota</taxon>
        <taxon>Sar</taxon>
        <taxon>Alveolata</taxon>
        <taxon>Ciliophora</taxon>
        <taxon>Postciliodesmatophora</taxon>
        <taxon>Heterotrichea</taxon>
        <taxon>Heterotrichida</taxon>
        <taxon>Blepharismidae</taxon>
        <taxon>Blepharisma</taxon>
    </lineage>
</organism>
<comment type="caution">
    <text evidence="1">The sequence shown here is derived from an EMBL/GenBank/DDBJ whole genome shotgun (WGS) entry which is preliminary data.</text>
</comment>
<gene>
    <name evidence="1" type="ORF">BSTOLATCC_MIC61260</name>
</gene>
<accession>A0AAU9KB20</accession>
<dbReference type="Gene3D" id="3.90.190.10">
    <property type="entry name" value="Protein tyrosine phosphatase superfamily"/>
    <property type="match status" value="1"/>
</dbReference>
<evidence type="ECO:0000313" key="1">
    <source>
        <dbReference type="EMBL" id="CAG9334650.1"/>
    </source>
</evidence>